<gene>
    <name evidence="1" type="ORF">BE04_25475</name>
</gene>
<name>A0A150P7L1_SORCE</name>
<sequence length="95" mass="10400">MGSFNLEISDDILDEARIPPAEREAVLKRELAVQLYARELLPKAAARRLSGMDRVAFDDLLGQRGIQSRLTVEDFDEDLASLAAFRRAAGSGGVP</sequence>
<dbReference type="AlphaFoldDB" id="A0A150P7L1"/>
<evidence type="ECO:0000313" key="2">
    <source>
        <dbReference type="Proteomes" id="UP000075604"/>
    </source>
</evidence>
<proteinExistence type="predicted"/>
<reference evidence="1 2" key="1">
    <citation type="submission" date="2014-02" db="EMBL/GenBank/DDBJ databases">
        <title>The small core and large imbalanced accessory genome model reveals a collaborative survival strategy of Sorangium cellulosum strains in nature.</title>
        <authorList>
            <person name="Han K."/>
            <person name="Peng R."/>
            <person name="Blom J."/>
            <person name="Li Y.-Z."/>
        </authorList>
    </citation>
    <scope>NUCLEOTIDE SEQUENCE [LARGE SCALE GENOMIC DNA]</scope>
    <source>
        <strain evidence="1 2">So0157-18</strain>
    </source>
</reference>
<accession>A0A150P7L1</accession>
<dbReference type="InterPro" id="IPR005368">
    <property type="entry name" value="UPF0175"/>
</dbReference>
<organism evidence="1 2">
    <name type="scientific">Sorangium cellulosum</name>
    <name type="common">Polyangium cellulosum</name>
    <dbReference type="NCBI Taxonomy" id="56"/>
    <lineage>
        <taxon>Bacteria</taxon>
        <taxon>Pseudomonadati</taxon>
        <taxon>Myxococcota</taxon>
        <taxon>Polyangia</taxon>
        <taxon>Polyangiales</taxon>
        <taxon>Polyangiaceae</taxon>
        <taxon>Sorangium</taxon>
    </lineage>
</organism>
<dbReference type="EMBL" id="JELX01003654">
    <property type="protein sequence ID" value="KYF51653.1"/>
    <property type="molecule type" value="Genomic_DNA"/>
</dbReference>
<dbReference type="Pfam" id="PF03683">
    <property type="entry name" value="UPF0175"/>
    <property type="match status" value="1"/>
</dbReference>
<protein>
    <submittedName>
        <fullName evidence="1">Uncharacterized protein</fullName>
    </submittedName>
</protein>
<comment type="caution">
    <text evidence="1">The sequence shown here is derived from an EMBL/GenBank/DDBJ whole genome shotgun (WGS) entry which is preliminary data.</text>
</comment>
<dbReference type="Proteomes" id="UP000075604">
    <property type="component" value="Unassembled WGS sequence"/>
</dbReference>
<evidence type="ECO:0000313" key="1">
    <source>
        <dbReference type="EMBL" id="KYF51653.1"/>
    </source>
</evidence>